<gene>
    <name evidence="2" type="ORF">PCOR1329_LOCUS46515</name>
</gene>
<keyword evidence="3" id="KW-1185">Reference proteome</keyword>
<reference evidence="2" key="1">
    <citation type="submission" date="2023-10" db="EMBL/GenBank/DDBJ databases">
        <authorList>
            <person name="Chen Y."/>
            <person name="Shah S."/>
            <person name="Dougan E. K."/>
            <person name="Thang M."/>
            <person name="Chan C."/>
        </authorList>
    </citation>
    <scope>NUCLEOTIDE SEQUENCE [LARGE SCALE GENOMIC DNA]</scope>
</reference>
<dbReference type="EMBL" id="CAUYUJ010015596">
    <property type="protein sequence ID" value="CAK0856037.1"/>
    <property type="molecule type" value="Genomic_DNA"/>
</dbReference>
<name>A0ABN9U9Q4_9DINO</name>
<organism evidence="2 3">
    <name type="scientific">Prorocentrum cordatum</name>
    <dbReference type="NCBI Taxonomy" id="2364126"/>
    <lineage>
        <taxon>Eukaryota</taxon>
        <taxon>Sar</taxon>
        <taxon>Alveolata</taxon>
        <taxon>Dinophyceae</taxon>
        <taxon>Prorocentrales</taxon>
        <taxon>Prorocentraceae</taxon>
        <taxon>Prorocentrum</taxon>
    </lineage>
</organism>
<proteinExistence type="predicted"/>
<protein>
    <submittedName>
        <fullName evidence="2">Uncharacterized protein</fullName>
    </submittedName>
</protein>
<comment type="caution">
    <text evidence="2">The sequence shown here is derived from an EMBL/GenBank/DDBJ whole genome shotgun (WGS) entry which is preliminary data.</text>
</comment>
<dbReference type="Proteomes" id="UP001189429">
    <property type="component" value="Unassembled WGS sequence"/>
</dbReference>
<feature type="region of interest" description="Disordered" evidence="1">
    <location>
        <begin position="1"/>
        <end position="61"/>
    </location>
</feature>
<sequence length="102" mass="10993">MTISSWRRSFDEVAPAARRGQRRRPPDESGARAFPAAALHSGMRSGGPLAEGSRGFGPSWSGDVGSHRSTWALGHGTGEEAAHGFGAHVRRAPRMWRRALFA</sequence>
<feature type="region of interest" description="Disordered" evidence="1">
    <location>
        <begin position="67"/>
        <end position="86"/>
    </location>
</feature>
<accession>A0ABN9U9Q4</accession>
<evidence type="ECO:0000313" key="2">
    <source>
        <dbReference type="EMBL" id="CAK0856037.1"/>
    </source>
</evidence>
<evidence type="ECO:0000313" key="3">
    <source>
        <dbReference type="Proteomes" id="UP001189429"/>
    </source>
</evidence>
<evidence type="ECO:0000256" key="1">
    <source>
        <dbReference type="SAM" id="MobiDB-lite"/>
    </source>
</evidence>